<dbReference type="InterPro" id="IPR036390">
    <property type="entry name" value="WH_DNA-bd_sf"/>
</dbReference>
<dbReference type="PANTHER" id="PTHR30118">
    <property type="entry name" value="HTH-TYPE TRANSCRIPTIONAL REGULATOR LEUO-RELATED"/>
    <property type="match status" value="1"/>
</dbReference>
<dbReference type="SUPFAM" id="SSF53850">
    <property type="entry name" value="Periplasmic binding protein-like II"/>
    <property type="match status" value="1"/>
</dbReference>
<keyword evidence="3" id="KW-0238">DNA-binding</keyword>
<dbReference type="InterPro" id="IPR036388">
    <property type="entry name" value="WH-like_DNA-bd_sf"/>
</dbReference>
<evidence type="ECO:0000256" key="2">
    <source>
        <dbReference type="ARBA" id="ARBA00023015"/>
    </source>
</evidence>
<accession>A0A918WXP3</accession>
<comment type="similarity">
    <text evidence="1">Belongs to the LysR transcriptional regulatory family.</text>
</comment>
<evidence type="ECO:0000313" key="6">
    <source>
        <dbReference type="EMBL" id="GHC93798.1"/>
    </source>
</evidence>
<dbReference type="GO" id="GO:0003700">
    <property type="term" value="F:DNA-binding transcription factor activity"/>
    <property type="evidence" value="ECO:0007669"/>
    <property type="project" value="InterPro"/>
</dbReference>
<dbReference type="RefSeq" id="WP_189821486.1">
    <property type="nucleotide sequence ID" value="NZ_BMVC01000005.1"/>
</dbReference>
<keyword evidence="4" id="KW-0804">Transcription</keyword>
<dbReference type="PROSITE" id="PS50931">
    <property type="entry name" value="HTH_LYSR"/>
    <property type="match status" value="1"/>
</dbReference>
<dbReference type="EMBL" id="BMVC01000005">
    <property type="protein sequence ID" value="GHC93798.1"/>
    <property type="molecule type" value="Genomic_DNA"/>
</dbReference>
<sequence length="313" mass="32864">MQLPDLNLLPALDALLRTGSVAGAAAEMRVSASAMSRTLGRLRRVVGDPLLVPAGRGLVPTPAAEAMRPGVRAALEAASMALQPPQPLELASLQREFTIRSSDSFCVSIGSDLVAYAAEAAPGVRLRMLPEGDEDPADLRDGVDLDVGVLPALPPDVRSLPLGTGGYAAVAREGAPFARRPLTVEEFAAVPHVTVSRHGRPHSVVDERLHALGLARDVLATVPTYSAACFMALGADVLALVPAAFAPYATREMALVVLEIPLDLPEAEHGMAWHLRLDADPAHRWLRTAVARLAREQGRASSPSPGVGLPSAE</sequence>
<name>A0A918WXP3_9ACTN</name>
<evidence type="ECO:0000313" key="7">
    <source>
        <dbReference type="Proteomes" id="UP000638353"/>
    </source>
</evidence>
<organism evidence="6 7">
    <name type="scientific">Streptomyces finlayi</name>
    <dbReference type="NCBI Taxonomy" id="67296"/>
    <lineage>
        <taxon>Bacteria</taxon>
        <taxon>Bacillati</taxon>
        <taxon>Actinomycetota</taxon>
        <taxon>Actinomycetes</taxon>
        <taxon>Kitasatosporales</taxon>
        <taxon>Streptomycetaceae</taxon>
        <taxon>Streptomyces</taxon>
    </lineage>
</organism>
<evidence type="ECO:0000256" key="3">
    <source>
        <dbReference type="ARBA" id="ARBA00023125"/>
    </source>
</evidence>
<dbReference type="Proteomes" id="UP000638353">
    <property type="component" value="Unassembled WGS sequence"/>
</dbReference>
<dbReference type="Gene3D" id="1.10.10.10">
    <property type="entry name" value="Winged helix-like DNA-binding domain superfamily/Winged helix DNA-binding domain"/>
    <property type="match status" value="1"/>
</dbReference>
<dbReference type="InterPro" id="IPR000847">
    <property type="entry name" value="LysR_HTH_N"/>
</dbReference>
<evidence type="ECO:0000256" key="1">
    <source>
        <dbReference type="ARBA" id="ARBA00009437"/>
    </source>
</evidence>
<reference evidence="6" key="1">
    <citation type="journal article" date="2014" name="Int. J. Syst. Evol. Microbiol.">
        <title>Complete genome sequence of Corynebacterium casei LMG S-19264T (=DSM 44701T), isolated from a smear-ripened cheese.</title>
        <authorList>
            <consortium name="US DOE Joint Genome Institute (JGI-PGF)"/>
            <person name="Walter F."/>
            <person name="Albersmeier A."/>
            <person name="Kalinowski J."/>
            <person name="Ruckert C."/>
        </authorList>
    </citation>
    <scope>NUCLEOTIDE SEQUENCE</scope>
    <source>
        <strain evidence="6">JCM 4637</strain>
    </source>
</reference>
<evidence type="ECO:0000256" key="4">
    <source>
        <dbReference type="ARBA" id="ARBA00023163"/>
    </source>
</evidence>
<dbReference type="SUPFAM" id="SSF46785">
    <property type="entry name" value="Winged helix' DNA-binding domain"/>
    <property type="match status" value="1"/>
</dbReference>
<dbReference type="Pfam" id="PF03466">
    <property type="entry name" value="LysR_substrate"/>
    <property type="match status" value="1"/>
</dbReference>
<proteinExistence type="inferred from homology"/>
<feature type="domain" description="HTH lysR-type" evidence="5">
    <location>
        <begin position="4"/>
        <end position="61"/>
    </location>
</feature>
<dbReference type="GO" id="GO:0003677">
    <property type="term" value="F:DNA binding"/>
    <property type="evidence" value="ECO:0007669"/>
    <property type="project" value="UniProtKB-KW"/>
</dbReference>
<dbReference type="Pfam" id="PF00126">
    <property type="entry name" value="HTH_1"/>
    <property type="match status" value="1"/>
</dbReference>
<protein>
    <submittedName>
        <fullName evidence="6">LysR family transcriptional regulator</fullName>
    </submittedName>
</protein>
<dbReference type="InterPro" id="IPR050389">
    <property type="entry name" value="LysR-type_TF"/>
</dbReference>
<evidence type="ECO:0000259" key="5">
    <source>
        <dbReference type="PROSITE" id="PS50931"/>
    </source>
</evidence>
<dbReference type="PANTHER" id="PTHR30118:SF15">
    <property type="entry name" value="TRANSCRIPTIONAL REGULATORY PROTEIN"/>
    <property type="match status" value="1"/>
</dbReference>
<comment type="caution">
    <text evidence="6">The sequence shown here is derived from an EMBL/GenBank/DDBJ whole genome shotgun (WGS) entry which is preliminary data.</text>
</comment>
<gene>
    <name evidence="6" type="ORF">GCM10010334_31300</name>
</gene>
<dbReference type="AlphaFoldDB" id="A0A918WXP3"/>
<keyword evidence="2" id="KW-0805">Transcription regulation</keyword>
<dbReference type="Gene3D" id="3.40.190.10">
    <property type="entry name" value="Periplasmic binding protein-like II"/>
    <property type="match status" value="2"/>
</dbReference>
<reference evidence="6" key="2">
    <citation type="submission" date="2020-09" db="EMBL/GenBank/DDBJ databases">
        <authorList>
            <person name="Sun Q."/>
            <person name="Ohkuma M."/>
        </authorList>
    </citation>
    <scope>NUCLEOTIDE SEQUENCE</scope>
    <source>
        <strain evidence="6">JCM 4637</strain>
    </source>
</reference>
<dbReference type="InterPro" id="IPR005119">
    <property type="entry name" value="LysR_subst-bd"/>
</dbReference>